<organism evidence="2 3">
    <name type="scientific">Hymenobacter amundsenii</name>
    <dbReference type="NCBI Taxonomy" id="2006685"/>
    <lineage>
        <taxon>Bacteria</taxon>
        <taxon>Pseudomonadati</taxon>
        <taxon>Bacteroidota</taxon>
        <taxon>Cytophagia</taxon>
        <taxon>Cytophagales</taxon>
        <taxon>Hymenobacteraceae</taxon>
        <taxon>Hymenobacter</taxon>
    </lineage>
</organism>
<feature type="domain" description="PKD" evidence="1">
    <location>
        <begin position="149"/>
        <end position="201"/>
    </location>
</feature>
<dbReference type="Gene3D" id="2.60.40.10">
    <property type="entry name" value="Immunoglobulins"/>
    <property type="match status" value="2"/>
</dbReference>
<dbReference type="InterPro" id="IPR022409">
    <property type="entry name" value="PKD/Chitinase_dom"/>
</dbReference>
<dbReference type="Pfam" id="PF18911">
    <property type="entry name" value="PKD_4"/>
    <property type="match status" value="2"/>
</dbReference>
<dbReference type="InterPro" id="IPR035986">
    <property type="entry name" value="PKD_dom_sf"/>
</dbReference>
<dbReference type="AlphaFoldDB" id="A0A246FJF3"/>
<proteinExistence type="predicted"/>
<evidence type="ECO:0000313" key="3">
    <source>
        <dbReference type="Proteomes" id="UP000197277"/>
    </source>
</evidence>
<dbReference type="SMART" id="SM00089">
    <property type="entry name" value="PKD"/>
    <property type="match status" value="2"/>
</dbReference>
<comment type="caution">
    <text evidence="2">The sequence shown here is derived from an EMBL/GenBank/DDBJ whole genome shotgun (WGS) entry which is preliminary data.</text>
</comment>
<name>A0A246FJF3_9BACT</name>
<reference evidence="2 3" key="1">
    <citation type="submission" date="2017-06" db="EMBL/GenBank/DDBJ databases">
        <title>Hymenobacter amundsenii sp. nov. isolated from regoliths in Antarctica.</title>
        <authorList>
            <person name="Sedlacek I."/>
            <person name="Kralova S."/>
            <person name="Pantucek R."/>
            <person name="Svec P."/>
            <person name="Holochova P."/>
            <person name="Stankova E."/>
            <person name="Vrbovska V."/>
            <person name="Busse H.-J."/>
        </authorList>
    </citation>
    <scope>NUCLEOTIDE SEQUENCE [LARGE SCALE GENOMIC DNA]</scope>
    <source>
        <strain evidence="2 3">CCM 8682</strain>
    </source>
</reference>
<dbReference type="CDD" id="cd00146">
    <property type="entry name" value="PKD"/>
    <property type="match status" value="2"/>
</dbReference>
<protein>
    <recommendedName>
        <fullName evidence="1">PKD domain-containing protein</fullName>
    </recommendedName>
</protein>
<keyword evidence="3" id="KW-1185">Reference proteome</keyword>
<dbReference type="PROSITE" id="PS50093">
    <property type="entry name" value="PKD"/>
    <property type="match status" value="2"/>
</dbReference>
<feature type="domain" description="PKD" evidence="1">
    <location>
        <begin position="77"/>
        <end position="118"/>
    </location>
</feature>
<dbReference type="EMBL" id="NIRR01000021">
    <property type="protein sequence ID" value="OWP62679.1"/>
    <property type="molecule type" value="Genomic_DNA"/>
</dbReference>
<accession>A0A246FJF3</accession>
<dbReference type="InterPro" id="IPR000601">
    <property type="entry name" value="PKD_dom"/>
</dbReference>
<evidence type="ECO:0000313" key="2">
    <source>
        <dbReference type="EMBL" id="OWP62679.1"/>
    </source>
</evidence>
<dbReference type="Proteomes" id="UP000197277">
    <property type="component" value="Unassembled WGS sequence"/>
</dbReference>
<dbReference type="SUPFAM" id="SSF49299">
    <property type="entry name" value="PKD domain"/>
    <property type="match status" value="2"/>
</dbReference>
<gene>
    <name evidence="2" type="ORF">CDA63_12965</name>
</gene>
<dbReference type="InterPro" id="IPR013783">
    <property type="entry name" value="Ig-like_fold"/>
</dbReference>
<evidence type="ECO:0000259" key="1">
    <source>
        <dbReference type="PROSITE" id="PS50093"/>
    </source>
</evidence>
<sequence length="223" mass="24482">MRPIPSVGPLPKSSLLFLLPHYSCVRFFCLWFLTPLLLLARPAAAQQAGDTNSTACPLPRVVELCVELDASRAVDPAAGPLTFRWDMGDGTQLSGPTVAHCYQRRLSYTVRLDVVDEATGEVRTAEKLIPVDFTQKTVVNFRAADTVRVGQAIAFDALDSQLPLCQNMVVLWDFRDGYVANGSRAEHAFRRPGRYEVRMALRANGPGSCPDSHCVSRPVVVVP</sequence>